<evidence type="ECO:0000256" key="1">
    <source>
        <dbReference type="ARBA" id="ARBA00022574"/>
    </source>
</evidence>
<protein>
    <submittedName>
        <fullName evidence="4">Topless-related protein 3</fullName>
    </submittedName>
</protein>
<dbReference type="PANTHER" id="PTHR44083">
    <property type="entry name" value="TOPLESS-RELATED PROTEIN 1-RELATED"/>
    <property type="match status" value="1"/>
</dbReference>
<dbReference type="EMBL" id="KV013553">
    <property type="protein sequence ID" value="KZV23428.1"/>
    <property type="molecule type" value="Genomic_DNA"/>
</dbReference>
<dbReference type="GO" id="GO:0006355">
    <property type="term" value="P:regulation of DNA-templated transcription"/>
    <property type="evidence" value="ECO:0007669"/>
    <property type="project" value="InterPro"/>
</dbReference>
<dbReference type="Gene3D" id="2.130.10.10">
    <property type="entry name" value="YVTN repeat-like/Quinoprotein amine dehydrogenase"/>
    <property type="match status" value="1"/>
</dbReference>
<evidence type="ECO:0000313" key="4">
    <source>
        <dbReference type="EMBL" id="KZV23428.1"/>
    </source>
</evidence>
<keyword evidence="5" id="KW-1185">Reference proteome</keyword>
<evidence type="ECO:0000313" key="5">
    <source>
        <dbReference type="Proteomes" id="UP000250235"/>
    </source>
</evidence>
<evidence type="ECO:0000256" key="2">
    <source>
        <dbReference type="ARBA" id="ARBA00022737"/>
    </source>
</evidence>
<dbReference type="PROSITE" id="PS00678">
    <property type="entry name" value="WD_REPEATS_1"/>
    <property type="match status" value="1"/>
</dbReference>
<dbReference type="InterPro" id="IPR015943">
    <property type="entry name" value="WD40/YVTN_repeat-like_dom_sf"/>
</dbReference>
<dbReference type="Pfam" id="PF00400">
    <property type="entry name" value="WD40"/>
    <property type="match status" value="2"/>
</dbReference>
<dbReference type="InterPro" id="IPR036322">
    <property type="entry name" value="WD40_repeat_dom_sf"/>
</dbReference>
<dbReference type="InterPro" id="IPR001680">
    <property type="entry name" value="WD40_rpt"/>
</dbReference>
<reference evidence="4 5" key="1">
    <citation type="journal article" date="2015" name="Proc. Natl. Acad. Sci. U.S.A.">
        <title>The resurrection genome of Boea hygrometrica: A blueprint for survival of dehydration.</title>
        <authorList>
            <person name="Xiao L."/>
            <person name="Yang G."/>
            <person name="Zhang L."/>
            <person name="Yang X."/>
            <person name="Zhao S."/>
            <person name="Ji Z."/>
            <person name="Zhou Q."/>
            <person name="Hu M."/>
            <person name="Wang Y."/>
            <person name="Chen M."/>
            <person name="Xu Y."/>
            <person name="Jin H."/>
            <person name="Xiao X."/>
            <person name="Hu G."/>
            <person name="Bao F."/>
            <person name="Hu Y."/>
            <person name="Wan P."/>
            <person name="Li L."/>
            <person name="Deng X."/>
            <person name="Kuang T."/>
            <person name="Xiang C."/>
            <person name="Zhu J.K."/>
            <person name="Oliver M.J."/>
            <person name="He Y."/>
        </authorList>
    </citation>
    <scope>NUCLEOTIDE SEQUENCE [LARGE SCALE GENOMIC DNA]</scope>
    <source>
        <strain evidence="5">cv. XS01</strain>
    </source>
</reference>
<keyword evidence="2" id="KW-0677">Repeat</keyword>
<proteinExistence type="predicted"/>
<evidence type="ECO:0000256" key="3">
    <source>
        <dbReference type="PROSITE-ProRule" id="PRU00221"/>
    </source>
</evidence>
<name>A0A2Z7APQ8_9LAMI</name>
<dbReference type="OrthoDB" id="1692469at2759"/>
<gene>
    <name evidence="4" type="ORF">F511_43269</name>
</gene>
<keyword evidence="1 3" id="KW-0853">WD repeat</keyword>
<dbReference type="PANTHER" id="PTHR44083:SF2">
    <property type="entry name" value="TOPLESS-RELATED PROTEIN 3"/>
    <property type="match status" value="1"/>
</dbReference>
<dbReference type="Proteomes" id="UP000250235">
    <property type="component" value="Unassembled WGS sequence"/>
</dbReference>
<dbReference type="SUPFAM" id="SSF50978">
    <property type="entry name" value="WD40 repeat-like"/>
    <property type="match status" value="1"/>
</dbReference>
<dbReference type="InterPro" id="IPR019775">
    <property type="entry name" value="WD40_repeat_CS"/>
</dbReference>
<feature type="repeat" description="WD" evidence="3">
    <location>
        <begin position="70"/>
        <end position="105"/>
    </location>
</feature>
<dbReference type="InterPro" id="IPR027728">
    <property type="entry name" value="Topless_fam"/>
</dbReference>
<organism evidence="4 5">
    <name type="scientific">Dorcoceras hygrometricum</name>
    <dbReference type="NCBI Taxonomy" id="472368"/>
    <lineage>
        <taxon>Eukaryota</taxon>
        <taxon>Viridiplantae</taxon>
        <taxon>Streptophyta</taxon>
        <taxon>Embryophyta</taxon>
        <taxon>Tracheophyta</taxon>
        <taxon>Spermatophyta</taxon>
        <taxon>Magnoliopsida</taxon>
        <taxon>eudicotyledons</taxon>
        <taxon>Gunneridae</taxon>
        <taxon>Pentapetalae</taxon>
        <taxon>asterids</taxon>
        <taxon>lamiids</taxon>
        <taxon>Lamiales</taxon>
        <taxon>Gesneriaceae</taxon>
        <taxon>Didymocarpoideae</taxon>
        <taxon>Trichosporeae</taxon>
        <taxon>Loxocarpinae</taxon>
        <taxon>Dorcoceras</taxon>
    </lineage>
</organism>
<dbReference type="AlphaFoldDB" id="A0A2Z7APQ8"/>
<dbReference type="PROSITE" id="PS50082">
    <property type="entry name" value="WD_REPEATS_2"/>
    <property type="match status" value="1"/>
</dbReference>
<sequence length="214" mass="23345">MSSQESSFVTLGQRVLANPLKASVAKDAPSSVSRVTWSPDGTLCGAAFSKNLINLYADAGPNDLRQQLGIDAHVGAVNDIAFAHPNKQPCIVTCGEDKLLKVWDLTGRKLFNFEGHEASVYSICPHQKENIQFTFSTAIDGKIKAWLYDNMRSGVDYDAPGHWCITMLYNAEGSRLFSCGTGKDGDSFLVEWNESEGAIKRTYAGFRKKSAGVV</sequence>
<accession>A0A2Z7APQ8</accession>
<dbReference type="SMART" id="SM00320">
    <property type="entry name" value="WD40"/>
    <property type="match status" value="3"/>
</dbReference>